<dbReference type="GO" id="GO:0005815">
    <property type="term" value="C:microtubule organizing center"/>
    <property type="evidence" value="ECO:0007669"/>
    <property type="project" value="TreeGrafter"/>
</dbReference>
<protein>
    <submittedName>
        <fullName evidence="1">WD repeat-containing protein WRAP73, putative</fullName>
    </submittedName>
</protein>
<organism evidence="1 4">
    <name type="scientific">Plasmodium ovale wallikeri</name>
    <dbReference type="NCBI Taxonomy" id="864142"/>
    <lineage>
        <taxon>Eukaryota</taxon>
        <taxon>Sar</taxon>
        <taxon>Alveolata</taxon>
        <taxon>Apicomplexa</taxon>
        <taxon>Aconoidasida</taxon>
        <taxon>Haemosporida</taxon>
        <taxon>Plasmodiidae</taxon>
        <taxon>Plasmodium</taxon>
        <taxon>Plasmodium (Plasmodium)</taxon>
    </lineage>
</organism>
<accession>A0A1A8YTJ3</accession>
<dbReference type="PANTHER" id="PTHR16220">
    <property type="entry name" value="WD REPEAT PROTEIN 8-RELATED"/>
    <property type="match status" value="1"/>
</dbReference>
<evidence type="ECO:0000313" key="1">
    <source>
        <dbReference type="EMBL" id="SBT34836.1"/>
    </source>
</evidence>
<proteinExistence type="predicted"/>
<dbReference type="PANTHER" id="PTHR16220:SF0">
    <property type="entry name" value="WD REPEAT-CONTAINING PROTEIN WRAP73"/>
    <property type="match status" value="1"/>
</dbReference>
<dbReference type="EMBL" id="FLRD01000074">
    <property type="protein sequence ID" value="SBT34836.1"/>
    <property type="molecule type" value="Genomic_DNA"/>
</dbReference>
<name>A0A1A8YTJ3_PLAOA</name>
<gene>
    <name evidence="1" type="ORF">POVWA1_024360</name>
    <name evidence="2" type="ORF">POVWA2_024240</name>
</gene>
<keyword evidence="4" id="KW-1185">Reference proteome</keyword>
<evidence type="ECO:0000313" key="2">
    <source>
        <dbReference type="EMBL" id="SBT35271.1"/>
    </source>
</evidence>
<evidence type="ECO:0000313" key="3">
    <source>
        <dbReference type="Proteomes" id="UP000078550"/>
    </source>
</evidence>
<dbReference type="AlphaFoldDB" id="A0A1A8YTJ3"/>
<dbReference type="InterPro" id="IPR052778">
    <property type="entry name" value="Centrosome-WD_assoc"/>
</dbReference>
<sequence>MFSERHNNVVRIFEAESYTCIAVLQQKGRITSIRWDNVLYKARLLICTASPFLFVWSPDGCEIYEMPSGIYDKESIAQMELFPFCMLHVFWLFPLAGFACNEATWNSLGTSLLVKNQVQTRGGRVHEKAYIQCCI</sequence>
<evidence type="ECO:0000313" key="4">
    <source>
        <dbReference type="Proteomes" id="UP000078555"/>
    </source>
</evidence>
<dbReference type="EMBL" id="FLRE01000095">
    <property type="protein sequence ID" value="SBT35271.1"/>
    <property type="molecule type" value="Genomic_DNA"/>
</dbReference>
<dbReference type="Proteomes" id="UP000078550">
    <property type="component" value="Unassembled WGS sequence"/>
</dbReference>
<reference evidence="1" key="1">
    <citation type="submission" date="2016-05" db="EMBL/GenBank/DDBJ databases">
        <authorList>
            <person name="Lavstsen T."/>
            <person name="Jespersen J.S."/>
        </authorList>
    </citation>
    <scope>NUCLEOTIDE SEQUENCE [LARGE SCALE GENOMIC DNA]</scope>
</reference>
<dbReference type="Proteomes" id="UP000078555">
    <property type="component" value="Unassembled WGS sequence"/>
</dbReference>
<dbReference type="GO" id="GO:1990811">
    <property type="term" value="C:MWP complex"/>
    <property type="evidence" value="ECO:0007669"/>
    <property type="project" value="TreeGrafter"/>
</dbReference>
<reference evidence="3 4" key="2">
    <citation type="submission" date="2016-05" db="EMBL/GenBank/DDBJ databases">
        <authorList>
            <person name="Naeem Raeece"/>
        </authorList>
    </citation>
    <scope>NUCLEOTIDE SEQUENCE [LARGE SCALE GENOMIC DNA]</scope>
</reference>